<dbReference type="EMBL" id="AL929603">
    <property type="protein sequence ID" value="CAJ16480.1"/>
    <property type="molecule type" value="Genomic_DNA"/>
</dbReference>
<dbReference type="PaxDb" id="5691-CAJ16480"/>
<organism evidence="1 2">
    <name type="scientific">Trypanosoma brucei brucei (strain 927/4 GUTat10.1)</name>
    <dbReference type="NCBI Taxonomy" id="185431"/>
    <lineage>
        <taxon>Eukaryota</taxon>
        <taxon>Discoba</taxon>
        <taxon>Euglenozoa</taxon>
        <taxon>Kinetoplastea</taxon>
        <taxon>Metakinetoplastina</taxon>
        <taxon>Trypanosomatida</taxon>
        <taxon>Trypanosomatidae</taxon>
        <taxon>Trypanosoma</taxon>
    </lineage>
</organism>
<keyword evidence="2" id="KW-1185">Reference proteome</keyword>
<evidence type="ECO:0000313" key="2">
    <source>
        <dbReference type="Proteomes" id="UP000008524"/>
    </source>
</evidence>
<dbReference type="GeneID" id="4357362"/>
<accession>Q4GYT0</accession>
<proteinExistence type="predicted"/>
<dbReference type="KEGG" id="tbr:TB927.1.2940"/>
<dbReference type="InParanoid" id="Q4GYT0"/>
<sequence length="127" mass="14076">MMKTPHYRAPAVFRMTLLVCTPSSLHMSGYFPLALKPLSISFSYAHTHQNHTCRRRRREAGPRRFGSWCWGGPGILDSGTVSPRCGSSVLLIFQLCLQSGGRTRSSSTKDTALVGKLGNRVRFTFAS</sequence>
<reference evidence="2" key="2">
    <citation type="journal article" date="2005" name="Science">
        <title>The genome of the African trypanosome Trypanosoma brucei.</title>
        <authorList>
            <person name="Berriman M."/>
            <person name="Ghedin E."/>
            <person name="Hertz-Fowler C."/>
            <person name="Blandin G."/>
            <person name="Renauld H."/>
            <person name="Bartholomeu D.C."/>
            <person name="Lennard N.J."/>
            <person name="Caler E."/>
            <person name="Hamlin N.E."/>
            <person name="Haas B."/>
            <person name="Bohme U."/>
            <person name="Hannick L."/>
            <person name="Aslett M.A."/>
            <person name="Shallom J."/>
            <person name="Marcello L."/>
            <person name="Hou L."/>
            <person name="Wickstead B."/>
            <person name="Alsmark U.C."/>
            <person name="Arrowsmith C."/>
            <person name="Atkin R.J."/>
            <person name="Barron A.J."/>
            <person name="Bringaud F."/>
            <person name="Brooks K."/>
            <person name="Carrington M."/>
            <person name="Cherevach I."/>
            <person name="Chillingworth T.J."/>
            <person name="Churcher C."/>
            <person name="Clark L.N."/>
            <person name="Corton C.H."/>
            <person name="Cronin A."/>
            <person name="Davies R.M."/>
            <person name="Doggett J."/>
            <person name="Djikeng A."/>
            <person name="Feldblyum T."/>
            <person name="Field M.C."/>
            <person name="Fraser A."/>
            <person name="Goodhead I."/>
            <person name="Hance Z."/>
            <person name="Harper D."/>
            <person name="Harris B.R."/>
            <person name="Hauser H."/>
            <person name="Hostetler J."/>
            <person name="Ivens A."/>
            <person name="Jagels K."/>
            <person name="Johnson D."/>
            <person name="Johnson J."/>
            <person name="Jones K."/>
            <person name="Kerhornou A.X."/>
            <person name="Koo H."/>
            <person name="Larke N."/>
            <person name="Landfear S."/>
            <person name="Larkin C."/>
            <person name="Leech V."/>
            <person name="Line A."/>
            <person name="Lord A."/>
            <person name="Macleod A."/>
            <person name="Mooney P.J."/>
            <person name="Moule S."/>
            <person name="Martin D.M."/>
            <person name="Morgan G.W."/>
            <person name="Mungall K."/>
            <person name="Norbertczak H."/>
            <person name="Ormond D."/>
            <person name="Pai G."/>
            <person name="Peacock C.S."/>
            <person name="Peterson J."/>
            <person name="Quail M.A."/>
            <person name="Rabbinowitsch E."/>
            <person name="Rajandream M.A."/>
            <person name="Reitter C."/>
            <person name="Salzberg S.L."/>
            <person name="Sanders M."/>
            <person name="Schobel S."/>
            <person name="Sharp S."/>
            <person name="Simmonds M."/>
            <person name="Simpson A.J."/>
            <person name="Tallon L."/>
            <person name="Turner C.M."/>
            <person name="Tait A."/>
            <person name="Tivey A.R."/>
            <person name="Van Aken S."/>
            <person name="Walker D."/>
            <person name="Wanless D."/>
            <person name="Wang S."/>
            <person name="White B."/>
            <person name="White O."/>
            <person name="Whitehead S."/>
            <person name="Woodward J."/>
            <person name="Wortman J."/>
            <person name="Adams M.D."/>
            <person name="Embley T.M."/>
            <person name="Gull K."/>
            <person name="Ullu E."/>
            <person name="Barry J.D."/>
            <person name="Fairlamb A.H."/>
            <person name="Opperdoes F."/>
            <person name="Barrell B.G."/>
            <person name="Donelson J.E."/>
            <person name="Hall N."/>
            <person name="Fraser C.M."/>
            <person name="Melville S.E."/>
            <person name="El-Sayed N.M."/>
        </authorList>
    </citation>
    <scope>NUCLEOTIDE SEQUENCE [LARGE SCALE GENOMIC DNA]</scope>
    <source>
        <strain evidence="2">927/4 GUTat10.1</strain>
    </source>
</reference>
<evidence type="ECO:0000313" key="1">
    <source>
        <dbReference type="EMBL" id="CAJ16480.1"/>
    </source>
</evidence>
<dbReference type="RefSeq" id="XP_001218991.1">
    <property type="nucleotide sequence ID" value="XM_001218990.1"/>
</dbReference>
<reference evidence="1 2" key="1">
    <citation type="journal article" date="2003" name="Nucleic Acids Res.">
        <title>The DNA sequence of chromosome I of an African trypanosome: gene content, chromosome organisation, recombination and polymorphism.</title>
        <authorList>
            <person name="Hall N."/>
            <person name="Berriman M."/>
            <person name="Lennard N.J."/>
            <person name="Harris B.R."/>
            <person name="Hertz-Fowler C."/>
            <person name="Bart-Delabesse E.N."/>
            <person name="Gerrare C.S."/>
            <person name="Atkin R.J."/>
            <person name="Barron A.J."/>
            <person name="Bowman S."/>
            <person name="Bray-Allen S.P."/>
            <person name="Bringaud F."/>
            <person name="Clark L.N."/>
            <person name="Corton C.H."/>
            <person name="Cronin A."/>
            <person name="Davies R."/>
            <person name="Doggett J."/>
            <person name="Fraser A."/>
            <person name="Gruter E."/>
            <person name="Hall S."/>
            <person name="Harper A.D."/>
            <person name="Kay M.P."/>
            <person name="Leech V."/>
            <person name="Mayes R."/>
            <person name="Price C."/>
            <person name="Quail M.A."/>
            <person name="Rabbinowitch E."/>
            <person name="Reitter C."/>
            <person name="Rutherford K."/>
            <person name="Sasse J."/>
            <person name="Sharp S."/>
            <person name="Shownkeen R."/>
            <person name="Macleod A."/>
            <person name="Taylor S."/>
            <person name="Tweedie A."/>
            <person name="Turner C.M.R."/>
            <person name="Tait A."/>
            <person name="Gull K."/>
            <person name="Barrell B."/>
            <person name="Melville S.E."/>
        </authorList>
    </citation>
    <scope>NUCLEOTIDE SEQUENCE [LARGE SCALE GENOMIC DNA]</scope>
    <source>
        <strain evidence="1 2">927/4 GUTat10.1</strain>
    </source>
</reference>
<name>Q4GYT0_TRYB2</name>
<dbReference type="Proteomes" id="UP000008524">
    <property type="component" value="Chromosome 1"/>
</dbReference>
<gene>
    <name evidence="1" type="ORF">TB927.1.2940</name>
</gene>
<protein>
    <submittedName>
        <fullName evidence="1">Uncharacterized protein</fullName>
    </submittedName>
</protein>
<dbReference type="AlphaFoldDB" id="Q4GYT0"/>